<keyword evidence="2" id="KW-1185">Reference proteome</keyword>
<dbReference type="AlphaFoldDB" id="M0AFL0"/>
<feature type="non-terminal residue" evidence="1">
    <location>
        <position position="75"/>
    </location>
</feature>
<dbReference type="EMBL" id="AOIL01000003">
    <property type="protein sequence ID" value="ELY96662.1"/>
    <property type="molecule type" value="Genomic_DNA"/>
</dbReference>
<evidence type="ECO:0000313" key="1">
    <source>
        <dbReference type="EMBL" id="ELY96662.1"/>
    </source>
</evidence>
<name>M0AFL0_9EURY</name>
<organism evidence="1 2">
    <name type="scientific">Natrialba taiwanensis DSM 12281</name>
    <dbReference type="NCBI Taxonomy" id="1230458"/>
    <lineage>
        <taxon>Archaea</taxon>
        <taxon>Methanobacteriati</taxon>
        <taxon>Methanobacteriota</taxon>
        <taxon>Stenosarchaea group</taxon>
        <taxon>Halobacteria</taxon>
        <taxon>Halobacteriales</taxon>
        <taxon>Natrialbaceae</taxon>
        <taxon>Natrialba</taxon>
    </lineage>
</organism>
<feature type="non-terminal residue" evidence="1">
    <location>
        <position position="1"/>
    </location>
</feature>
<proteinExistence type="predicted"/>
<sequence length="75" mass="8048">LEDTGRAVYVVQDSEPAPIDFDGDLEGWGGLAIEQFGAGLKGGIRPAAVLRQEGVDAYVAELPRLAEEKVDLDDY</sequence>
<accession>M0AFL0</accession>
<dbReference type="Proteomes" id="UP000011648">
    <property type="component" value="Unassembled WGS sequence"/>
</dbReference>
<comment type="caution">
    <text evidence="1">The sequence shown here is derived from an EMBL/GenBank/DDBJ whole genome shotgun (WGS) entry which is preliminary data.</text>
</comment>
<dbReference type="RefSeq" id="WP_006824048.1">
    <property type="nucleotide sequence ID" value="NZ_AOIL01000003.1"/>
</dbReference>
<evidence type="ECO:0000313" key="2">
    <source>
        <dbReference type="Proteomes" id="UP000011648"/>
    </source>
</evidence>
<reference evidence="1 2" key="1">
    <citation type="journal article" date="2014" name="PLoS Genet.">
        <title>Phylogenetically driven sequencing of extremely halophilic archaea reveals strategies for static and dynamic osmo-response.</title>
        <authorList>
            <person name="Becker E.A."/>
            <person name="Seitzer P.M."/>
            <person name="Tritt A."/>
            <person name="Larsen D."/>
            <person name="Krusor M."/>
            <person name="Yao A.I."/>
            <person name="Wu D."/>
            <person name="Madern D."/>
            <person name="Eisen J.A."/>
            <person name="Darling A.E."/>
            <person name="Facciotti M.T."/>
        </authorList>
    </citation>
    <scope>NUCLEOTIDE SEQUENCE [LARGE SCALE GENOMIC DNA]</scope>
    <source>
        <strain evidence="1 2">DSM 12281</strain>
    </source>
</reference>
<protein>
    <submittedName>
        <fullName evidence="1">Uncharacterized protein</fullName>
    </submittedName>
</protein>
<gene>
    <name evidence="1" type="ORF">C484_00665</name>
</gene>